<reference evidence="1 2" key="1">
    <citation type="journal article" date="2020" name="Nat. Food">
        <title>A phased Vanilla planifolia genome enables genetic improvement of flavour and production.</title>
        <authorList>
            <person name="Hasing T."/>
            <person name="Tang H."/>
            <person name="Brym M."/>
            <person name="Khazi F."/>
            <person name="Huang T."/>
            <person name="Chambers A.H."/>
        </authorList>
    </citation>
    <scope>NUCLEOTIDE SEQUENCE [LARGE SCALE GENOMIC DNA]</scope>
    <source>
        <tissue evidence="1">Leaf</tissue>
    </source>
</reference>
<name>A0A835PTT9_VANPL</name>
<gene>
    <name evidence="1" type="ORF">HPP92_023273</name>
</gene>
<dbReference type="EMBL" id="JADCNM010000012">
    <property type="protein sequence ID" value="KAG0460145.1"/>
    <property type="molecule type" value="Genomic_DNA"/>
</dbReference>
<dbReference type="Proteomes" id="UP000639772">
    <property type="component" value="Chromosome 12"/>
</dbReference>
<proteinExistence type="predicted"/>
<accession>A0A835PTT9</accession>
<sequence>MGEFATAAVLEKQLLTAEEEEAERKSLRKELVAVQPRPKKGLVSSAVDLLERFIFYIMHDSSKPLHYLSGNFAPIRDETPPSVDLPVRGYLPVRIDSII</sequence>
<comment type="caution">
    <text evidence="1">The sequence shown here is derived from an EMBL/GenBank/DDBJ whole genome shotgun (WGS) entry which is preliminary data.</text>
</comment>
<organism evidence="1 2">
    <name type="scientific">Vanilla planifolia</name>
    <name type="common">Vanilla</name>
    <dbReference type="NCBI Taxonomy" id="51239"/>
    <lineage>
        <taxon>Eukaryota</taxon>
        <taxon>Viridiplantae</taxon>
        <taxon>Streptophyta</taxon>
        <taxon>Embryophyta</taxon>
        <taxon>Tracheophyta</taxon>
        <taxon>Spermatophyta</taxon>
        <taxon>Magnoliopsida</taxon>
        <taxon>Liliopsida</taxon>
        <taxon>Asparagales</taxon>
        <taxon>Orchidaceae</taxon>
        <taxon>Vanilloideae</taxon>
        <taxon>Vanilleae</taxon>
        <taxon>Vanilla</taxon>
    </lineage>
</organism>
<dbReference type="OrthoDB" id="780171at2759"/>
<protein>
    <submittedName>
        <fullName evidence="1">Uncharacterized protein</fullName>
    </submittedName>
</protein>
<evidence type="ECO:0000313" key="2">
    <source>
        <dbReference type="Proteomes" id="UP000639772"/>
    </source>
</evidence>
<dbReference type="AlphaFoldDB" id="A0A835PTT9"/>
<evidence type="ECO:0000313" key="1">
    <source>
        <dbReference type="EMBL" id="KAG0460145.1"/>
    </source>
</evidence>